<keyword evidence="6" id="KW-0812">Transmembrane</keyword>
<feature type="compositionally biased region" description="Polar residues" evidence="5">
    <location>
        <begin position="178"/>
        <end position="187"/>
    </location>
</feature>
<dbReference type="Gene3D" id="2.60.40.740">
    <property type="match status" value="1"/>
</dbReference>
<keyword evidence="1" id="KW-0134">Cell wall</keyword>
<feature type="domain" description="SpaA-like prealbumin fold" evidence="9">
    <location>
        <begin position="354"/>
        <end position="446"/>
    </location>
</feature>
<dbReference type="NCBIfam" id="TIGR01167">
    <property type="entry name" value="LPXTG_anchor"/>
    <property type="match status" value="1"/>
</dbReference>
<organism evidence="10 11">
    <name type="scientific">Streptococcus varani</name>
    <dbReference type="NCBI Taxonomy" id="1608583"/>
    <lineage>
        <taxon>Bacteria</taxon>
        <taxon>Bacillati</taxon>
        <taxon>Bacillota</taxon>
        <taxon>Bacilli</taxon>
        <taxon>Lactobacillales</taxon>
        <taxon>Streptococcaceae</taxon>
        <taxon>Streptococcus</taxon>
    </lineage>
</organism>
<name>A0A0E4CT40_9STRE</name>
<dbReference type="Pfam" id="PF00746">
    <property type="entry name" value="Gram_pos_anchor"/>
    <property type="match status" value="1"/>
</dbReference>
<feature type="transmembrane region" description="Helical" evidence="6">
    <location>
        <begin position="481"/>
        <end position="499"/>
    </location>
</feature>
<sequence length="505" mass="53339" precursor="true">MKKQLVKGLLTASLLLGAVAPIATQIVFAADNGTITIESTQKGAVYSAYKIFDATVTNPNINNGAVSYTVPADRVDAYKASANFEALFTLTTNGGMTYVTKKETATDAQIAEWAKTVSAGQPVAATVTEDAAGSAELTVPYGYYYVGTTANNGATIMVTSASPNATIREKNNEPTWGDSDNQGTSGKSVDDKVKAVGEVITYTLNYNNATYYANGNKVYQYVVNDALPAGVDFNEGSVKVEVDGQALTEGTGKTTYVLNQSGNGFTVTIPWAATQTMTTHSGNVVAGSTEAGNLGDKDDFYYKPISNIKVTYTATMLKAATEGSSETDTNKNTAYINPNELKTDKGSSATVYDGQITVDKVAAGTNNKLKDAKFVLRKKDTGQYLKLEDATENVTWVARDAAQVFTTDSQGAVTISGLDEGDYELIETEAPAGYNLLQDPIAVKLAFDENPADGDTLLVTSKIENKTGAELPSTGGIGTTIFYTLGAALVIGGVVILLARRRIQD</sequence>
<gene>
    <name evidence="10" type="ORF">BN1356_01674</name>
</gene>
<evidence type="ECO:0000256" key="1">
    <source>
        <dbReference type="ARBA" id="ARBA00022512"/>
    </source>
</evidence>
<evidence type="ECO:0000256" key="7">
    <source>
        <dbReference type="SAM" id="SignalP"/>
    </source>
</evidence>
<dbReference type="OrthoDB" id="2199792at2"/>
<feature type="region of interest" description="Disordered" evidence="5">
    <location>
        <begin position="169"/>
        <end position="189"/>
    </location>
</feature>
<keyword evidence="3 7" id="KW-0732">Signal</keyword>
<keyword evidence="2" id="KW-0964">Secreted</keyword>
<dbReference type="InterPro" id="IPR048052">
    <property type="entry name" value="FM1-like"/>
</dbReference>
<proteinExistence type="predicted"/>
<dbReference type="InterPro" id="IPR008966">
    <property type="entry name" value="Adhesion_dom_sf"/>
</dbReference>
<reference evidence="11" key="1">
    <citation type="submission" date="2015-03" db="EMBL/GenBank/DDBJ databases">
        <authorList>
            <person name="Urmite Genomes"/>
        </authorList>
    </citation>
    <scope>NUCLEOTIDE SEQUENCE [LARGE SCALE GENOMIC DNA]</scope>
    <source>
        <strain evidence="11">FF10</strain>
    </source>
</reference>
<dbReference type="NCBIfam" id="TIGR01451">
    <property type="entry name" value="B_ant_repeat"/>
    <property type="match status" value="1"/>
</dbReference>
<keyword evidence="4" id="KW-0572">Peptidoglycan-anchor</keyword>
<feature type="signal peptide" evidence="7">
    <location>
        <begin position="1"/>
        <end position="29"/>
    </location>
</feature>
<dbReference type="STRING" id="1608583.BN1356_01674"/>
<keyword evidence="11" id="KW-1185">Reference proteome</keyword>
<protein>
    <submittedName>
        <fullName evidence="10">Surface protein Spb1</fullName>
    </submittedName>
</protein>
<evidence type="ECO:0000256" key="3">
    <source>
        <dbReference type="ARBA" id="ARBA00022729"/>
    </source>
</evidence>
<dbReference type="AlphaFoldDB" id="A0A0E4CT40"/>
<feature type="chain" id="PRO_5002419502" evidence="7">
    <location>
        <begin position="30"/>
        <end position="505"/>
    </location>
</feature>
<dbReference type="NCBIfam" id="NF033902">
    <property type="entry name" value="iso_D2_wall_anc"/>
    <property type="match status" value="1"/>
</dbReference>
<evidence type="ECO:0000259" key="9">
    <source>
        <dbReference type="Pfam" id="PF17802"/>
    </source>
</evidence>
<dbReference type="InterPro" id="IPR047589">
    <property type="entry name" value="DUF11_rpt"/>
</dbReference>
<evidence type="ECO:0000313" key="10">
    <source>
        <dbReference type="EMBL" id="CQR25333.1"/>
    </source>
</evidence>
<feature type="domain" description="Gram-positive cocci surface proteins LPxTG" evidence="8">
    <location>
        <begin position="464"/>
        <end position="503"/>
    </location>
</feature>
<evidence type="ECO:0000256" key="5">
    <source>
        <dbReference type="SAM" id="MobiDB-lite"/>
    </source>
</evidence>
<dbReference type="InterPro" id="IPR041033">
    <property type="entry name" value="SpaA_PFL_dom_1"/>
</dbReference>
<dbReference type="RefSeq" id="WP_141651837.1">
    <property type="nucleotide sequence ID" value="NZ_CTEN01000003.1"/>
</dbReference>
<evidence type="ECO:0000256" key="2">
    <source>
        <dbReference type="ARBA" id="ARBA00022525"/>
    </source>
</evidence>
<dbReference type="Pfam" id="PF17802">
    <property type="entry name" value="SpaA"/>
    <property type="match status" value="1"/>
</dbReference>
<evidence type="ECO:0000256" key="6">
    <source>
        <dbReference type="SAM" id="Phobius"/>
    </source>
</evidence>
<dbReference type="InterPro" id="IPR019931">
    <property type="entry name" value="LPXTG_anchor"/>
</dbReference>
<accession>A0A0E4CT40</accession>
<keyword evidence="6" id="KW-1133">Transmembrane helix</keyword>
<evidence type="ECO:0000256" key="4">
    <source>
        <dbReference type="ARBA" id="ARBA00023088"/>
    </source>
</evidence>
<dbReference type="Gene3D" id="2.60.40.10">
    <property type="entry name" value="Immunoglobulins"/>
    <property type="match status" value="1"/>
</dbReference>
<dbReference type="InterPro" id="IPR013783">
    <property type="entry name" value="Ig-like_fold"/>
</dbReference>
<dbReference type="SUPFAM" id="SSF49401">
    <property type="entry name" value="Bacterial adhesins"/>
    <property type="match status" value="1"/>
</dbReference>
<dbReference type="EMBL" id="CTEN01000003">
    <property type="protein sequence ID" value="CQR25333.1"/>
    <property type="molecule type" value="Genomic_DNA"/>
</dbReference>
<keyword evidence="6" id="KW-0472">Membrane</keyword>
<evidence type="ECO:0000313" key="11">
    <source>
        <dbReference type="Proteomes" id="UP000198604"/>
    </source>
</evidence>
<evidence type="ECO:0000259" key="8">
    <source>
        <dbReference type="Pfam" id="PF00746"/>
    </source>
</evidence>
<dbReference type="Proteomes" id="UP000198604">
    <property type="component" value="Unassembled WGS sequence"/>
</dbReference>